<protein>
    <submittedName>
        <fullName evidence="1">Sigma-70 family RNA polymerase sigma factor</fullName>
    </submittedName>
</protein>
<organism evidence="1 2">
    <name type="scientific">Leekyejoonella antrihumi</name>
    <dbReference type="NCBI Taxonomy" id="1660198"/>
    <lineage>
        <taxon>Bacteria</taxon>
        <taxon>Bacillati</taxon>
        <taxon>Actinomycetota</taxon>
        <taxon>Actinomycetes</taxon>
        <taxon>Micrococcales</taxon>
        <taxon>Dermacoccaceae</taxon>
        <taxon>Leekyejoonella</taxon>
    </lineage>
</organism>
<gene>
    <name evidence="1" type="ORF">FGL98_03615</name>
</gene>
<sequence length="91" mass="10241">MRHTNEEIEHAAERFDKLAGELDPATAKIENTEDLRMVAVVAEATRADEARLREAVEVARAHGRSWNHIAVALGVSRQAARQRFSRQEHVS</sequence>
<proteinExistence type="predicted"/>
<evidence type="ECO:0000313" key="1">
    <source>
        <dbReference type="EMBL" id="TWP38309.1"/>
    </source>
</evidence>
<dbReference type="EMBL" id="VCQV01000003">
    <property type="protein sequence ID" value="TWP38309.1"/>
    <property type="molecule type" value="Genomic_DNA"/>
</dbReference>
<dbReference type="Proteomes" id="UP000320244">
    <property type="component" value="Unassembled WGS sequence"/>
</dbReference>
<accession>A0A563E7N7</accession>
<keyword evidence="2" id="KW-1185">Reference proteome</keyword>
<dbReference type="AlphaFoldDB" id="A0A563E7N7"/>
<reference evidence="1 2" key="1">
    <citation type="submission" date="2019-05" db="EMBL/GenBank/DDBJ databases">
        <authorList>
            <person name="Lee S.D."/>
        </authorList>
    </citation>
    <scope>NUCLEOTIDE SEQUENCE [LARGE SCALE GENOMIC DNA]</scope>
    <source>
        <strain evidence="1 2">C5-26</strain>
    </source>
</reference>
<dbReference type="OrthoDB" id="3579809at2"/>
<reference evidence="1 2" key="2">
    <citation type="submission" date="2019-08" db="EMBL/GenBank/DDBJ databases">
        <title>Jejuicoccus antrihumi gen. nov., sp. nov., a new member of the family Dermacoccaceae isolated from a cave.</title>
        <authorList>
            <person name="Schumann P."/>
            <person name="Kim I.S."/>
        </authorList>
    </citation>
    <scope>NUCLEOTIDE SEQUENCE [LARGE SCALE GENOMIC DNA]</scope>
    <source>
        <strain evidence="1 2">C5-26</strain>
    </source>
</reference>
<name>A0A563E7N7_9MICO</name>
<dbReference type="RefSeq" id="WP_146315287.1">
    <property type="nucleotide sequence ID" value="NZ_VCQV01000003.1"/>
</dbReference>
<evidence type="ECO:0000313" key="2">
    <source>
        <dbReference type="Proteomes" id="UP000320244"/>
    </source>
</evidence>
<comment type="caution">
    <text evidence="1">The sequence shown here is derived from an EMBL/GenBank/DDBJ whole genome shotgun (WGS) entry which is preliminary data.</text>
</comment>